<evidence type="ECO:0000256" key="2">
    <source>
        <dbReference type="ARBA" id="ARBA00001460"/>
    </source>
</evidence>
<comment type="subcellular location">
    <subcellularLocation>
        <location evidence="3 15">Cytoplasm</location>
    </subcellularLocation>
</comment>
<dbReference type="InterPro" id="IPR008179">
    <property type="entry name" value="HisE"/>
</dbReference>
<comment type="caution">
    <text evidence="17">The sequence shown here is derived from an EMBL/GenBank/DDBJ whole genome shotgun (WGS) entry which is preliminary data.</text>
</comment>
<comment type="similarity">
    <text evidence="6 15">In the C-terminal section; belongs to the PRA-PH family.</text>
</comment>
<evidence type="ECO:0000256" key="9">
    <source>
        <dbReference type="ARBA" id="ARBA00022605"/>
    </source>
</evidence>
<dbReference type="STRING" id="1390249.BHU72_00660"/>
<dbReference type="GO" id="GO:0005524">
    <property type="term" value="F:ATP binding"/>
    <property type="evidence" value="ECO:0007669"/>
    <property type="project" value="UniProtKB-KW"/>
</dbReference>
<dbReference type="Pfam" id="PF01503">
    <property type="entry name" value="PRA-PH"/>
    <property type="match status" value="1"/>
</dbReference>
<dbReference type="InterPro" id="IPR021130">
    <property type="entry name" value="PRib-ATP_PPHydrolase-like"/>
</dbReference>
<dbReference type="GO" id="GO:0000105">
    <property type="term" value="P:L-histidine biosynthetic process"/>
    <property type="evidence" value="ECO:0007669"/>
    <property type="project" value="UniProtKB-UniRule"/>
</dbReference>
<dbReference type="HAMAP" id="MF_01021">
    <property type="entry name" value="HisI"/>
    <property type="match status" value="1"/>
</dbReference>
<keyword evidence="10 15" id="KW-0547">Nucleotide-binding</keyword>
<comment type="pathway">
    <text evidence="5 15">Amino-acid biosynthesis; L-histidine biosynthesis; L-histidine from 5-phospho-alpha-D-ribose 1-diphosphate: step 2/9.</text>
</comment>
<evidence type="ECO:0000256" key="14">
    <source>
        <dbReference type="ARBA" id="ARBA00023268"/>
    </source>
</evidence>
<dbReference type="InterPro" id="IPR023019">
    <property type="entry name" value="His_synth_HisIE"/>
</dbReference>
<dbReference type="EC" id="3.6.1.31" evidence="15"/>
<evidence type="ECO:0000259" key="16">
    <source>
        <dbReference type="Pfam" id="PF01502"/>
    </source>
</evidence>
<dbReference type="HAMAP" id="MF_01020">
    <property type="entry name" value="HisE"/>
    <property type="match status" value="1"/>
</dbReference>
<comment type="pathway">
    <text evidence="4 15">Amino-acid biosynthesis; L-histidine biosynthesis; L-histidine from 5-phospho-alpha-D-ribose 1-diphosphate: step 3/9.</text>
</comment>
<evidence type="ECO:0000256" key="7">
    <source>
        <dbReference type="ARBA" id="ARBA00008299"/>
    </source>
</evidence>
<keyword evidence="13 15" id="KW-0368">Histidine biosynthesis</keyword>
<dbReference type="HAMAP" id="MF_01019">
    <property type="entry name" value="HisIE"/>
    <property type="match status" value="1"/>
</dbReference>
<evidence type="ECO:0000256" key="15">
    <source>
        <dbReference type="HAMAP-Rule" id="MF_01019"/>
    </source>
</evidence>
<comment type="catalytic activity">
    <reaction evidence="1 15">
        <text>1-(5-phospho-beta-D-ribosyl)-5'-AMP + H2O = 1-(5-phospho-beta-D-ribosyl)-5-[(5-phospho-beta-D-ribosylamino)methylideneamino]imidazole-4-carboxamide</text>
        <dbReference type="Rhea" id="RHEA:20049"/>
        <dbReference type="ChEBI" id="CHEBI:15377"/>
        <dbReference type="ChEBI" id="CHEBI:58435"/>
        <dbReference type="ChEBI" id="CHEBI:59457"/>
        <dbReference type="EC" id="3.5.4.19"/>
    </reaction>
</comment>
<keyword evidence="12 15" id="KW-0067">ATP-binding</keyword>
<evidence type="ECO:0000256" key="8">
    <source>
        <dbReference type="ARBA" id="ARBA00022490"/>
    </source>
</evidence>
<evidence type="ECO:0000256" key="4">
    <source>
        <dbReference type="ARBA" id="ARBA00005169"/>
    </source>
</evidence>
<dbReference type="Proteomes" id="UP000095255">
    <property type="component" value="Unassembled WGS sequence"/>
</dbReference>
<dbReference type="EMBL" id="MJAT01000001">
    <property type="protein sequence ID" value="OEH87037.1"/>
    <property type="molecule type" value="Genomic_DNA"/>
</dbReference>
<keyword evidence="14 15" id="KW-0511">Multifunctional enzyme</keyword>
<dbReference type="GO" id="GO:0005737">
    <property type="term" value="C:cytoplasm"/>
    <property type="evidence" value="ECO:0007669"/>
    <property type="project" value="UniProtKB-SubCell"/>
</dbReference>
<feature type="region of interest" description="Phosphoribosyl-AMP cyclohydrolase" evidence="15">
    <location>
        <begin position="1"/>
        <end position="145"/>
    </location>
</feature>
<evidence type="ECO:0000256" key="6">
    <source>
        <dbReference type="ARBA" id="ARBA00007731"/>
    </source>
</evidence>
<dbReference type="GO" id="GO:0004636">
    <property type="term" value="F:phosphoribosyl-ATP diphosphatase activity"/>
    <property type="evidence" value="ECO:0007669"/>
    <property type="project" value="UniProtKB-UniRule"/>
</dbReference>
<dbReference type="NCBIfam" id="TIGR03188">
    <property type="entry name" value="histidine_hisI"/>
    <property type="match status" value="1"/>
</dbReference>
<keyword evidence="11 15" id="KW-0378">Hydrolase</keyword>
<feature type="region of interest" description="Phosphoribosyl-ATP pyrophosphohydrolase" evidence="15">
    <location>
        <begin position="146"/>
        <end position="235"/>
    </location>
</feature>
<dbReference type="Pfam" id="PF01502">
    <property type="entry name" value="PRA-CH"/>
    <property type="match status" value="1"/>
</dbReference>
<organism evidence="17 18">
    <name type="scientific">Desulfuribacillus stibiiarsenatis</name>
    <dbReference type="NCBI Taxonomy" id="1390249"/>
    <lineage>
        <taxon>Bacteria</taxon>
        <taxon>Bacillati</taxon>
        <taxon>Bacillota</taxon>
        <taxon>Desulfuribacillia</taxon>
        <taxon>Desulfuribacillales</taxon>
        <taxon>Desulfuribacillaceae</taxon>
        <taxon>Desulfuribacillus</taxon>
    </lineage>
</organism>
<evidence type="ECO:0000256" key="5">
    <source>
        <dbReference type="ARBA" id="ARBA00005204"/>
    </source>
</evidence>
<dbReference type="GO" id="GO:0004635">
    <property type="term" value="F:phosphoribosyl-AMP cyclohydrolase activity"/>
    <property type="evidence" value="ECO:0007669"/>
    <property type="project" value="UniProtKB-UniRule"/>
</dbReference>
<comment type="similarity">
    <text evidence="7 15">In the N-terminal section; belongs to the PRA-CH family.</text>
</comment>
<evidence type="ECO:0000256" key="12">
    <source>
        <dbReference type="ARBA" id="ARBA00022840"/>
    </source>
</evidence>
<keyword evidence="9 15" id="KW-0028">Amino-acid biosynthesis</keyword>
<dbReference type="InterPro" id="IPR026660">
    <property type="entry name" value="PRA-CH"/>
</dbReference>
<dbReference type="NCBIfam" id="NF001611">
    <property type="entry name" value="PRK00400.1-3"/>
    <property type="match status" value="1"/>
</dbReference>
<dbReference type="PANTHER" id="PTHR42945">
    <property type="entry name" value="HISTIDINE BIOSYNTHESIS BIFUNCTIONAL PROTEIN"/>
    <property type="match status" value="1"/>
</dbReference>
<proteinExistence type="inferred from homology"/>
<evidence type="ECO:0000256" key="1">
    <source>
        <dbReference type="ARBA" id="ARBA00000024"/>
    </source>
</evidence>
<keyword evidence="18" id="KW-1185">Reference proteome</keyword>
<evidence type="ECO:0000256" key="13">
    <source>
        <dbReference type="ARBA" id="ARBA00023102"/>
    </source>
</evidence>
<evidence type="ECO:0000256" key="11">
    <source>
        <dbReference type="ARBA" id="ARBA00022801"/>
    </source>
</evidence>
<dbReference type="Gene3D" id="1.10.287.1080">
    <property type="entry name" value="MazG-like"/>
    <property type="match status" value="1"/>
</dbReference>
<dbReference type="NCBIfam" id="NF000768">
    <property type="entry name" value="PRK00051.1"/>
    <property type="match status" value="1"/>
</dbReference>
<dbReference type="SUPFAM" id="SSF141734">
    <property type="entry name" value="HisI-like"/>
    <property type="match status" value="1"/>
</dbReference>
<dbReference type="InterPro" id="IPR038019">
    <property type="entry name" value="PRib_AMP_CycHydrolase_sf"/>
</dbReference>
<dbReference type="EC" id="3.5.4.19" evidence="15"/>
<dbReference type="Gene3D" id="3.10.20.810">
    <property type="entry name" value="Phosphoribosyl-AMP cyclohydrolase"/>
    <property type="match status" value="1"/>
</dbReference>
<evidence type="ECO:0000313" key="17">
    <source>
        <dbReference type="EMBL" id="OEH87037.1"/>
    </source>
</evidence>
<dbReference type="FunFam" id="3.10.20.810:FF:000001">
    <property type="entry name" value="Histidine biosynthesis bifunctional protein HisIE"/>
    <property type="match status" value="1"/>
</dbReference>
<dbReference type="RefSeq" id="WP_069700914.1">
    <property type="nucleotide sequence ID" value="NZ_MJAT01000001.1"/>
</dbReference>
<dbReference type="AlphaFoldDB" id="A0A1E5LA74"/>
<dbReference type="CDD" id="cd11534">
    <property type="entry name" value="NTP-PPase_HisIE_like"/>
    <property type="match status" value="1"/>
</dbReference>
<feature type="domain" description="Phosphoribosyl-AMP cyclohydrolase" evidence="16">
    <location>
        <begin position="36"/>
        <end position="109"/>
    </location>
</feature>
<dbReference type="UniPathway" id="UPA00031">
    <property type="reaction ID" value="UER00007"/>
</dbReference>
<dbReference type="NCBIfam" id="NF002747">
    <property type="entry name" value="PRK02759.1"/>
    <property type="match status" value="1"/>
</dbReference>
<accession>A0A1E5LA74</accession>
<name>A0A1E5LA74_9FIRM</name>
<dbReference type="PANTHER" id="PTHR42945:SF9">
    <property type="entry name" value="HISTIDINE BIOSYNTHESIS BIFUNCTIONAL PROTEIN HISIE"/>
    <property type="match status" value="1"/>
</dbReference>
<keyword evidence="8 15" id="KW-0963">Cytoplasm</keyword>
<gene>
    <name evidence="15" type="primary">hisI</name>
    <name evidence="15" type="synonym">hisIE</name>
    <name evidence="17" type="ORF">BHU72_00660</name>
</gene>
<dbReference type="InterPro" id="IPR002496">
    <property type="entry name" value="PRib_AMP_CycHydrolase_dom"/>
</dbReference>
<dbReference type="FunFam" id="1.10.287.1080:FF:000002">
    <property type="entry name" value="Histidine biosynthesis bifunctional protein HisIE"/>
    <property type="match status" value="1"/>
</dbReference>
<evidence type="ECO:0000256" key="3">
    <source>
        <dbReference type="ARBA" id="ARBA00004496"/>
    </source>
</evidence>
<reference evidence="17 18" key="1">
    <citation type="submission" date="2016-09" db="EMBL/GenBank/DDBJ databases">
        <title>Desulfuribacillus arsenicus sp. nov., an obligately anaerobic, dissimilatory arsenic- and antimonate-reducing bacterium isolated from anoxic sediments.</title>
        <authorList>
            <person name="Abin C.A."/>
            <person name="Hollibaugh J.T."/>
        </authorList>
    </citation>
    <scope>NUCLEOTIDE SEQUENCE [LARGE SCALE GENOMIC DNA]</scope>
    <source>
        <strain evidence="17 18">MLFW-2</strain>
    </source>
</reference>
<sequence length="235" mass="26871">MNAIDVTRALQTIDFSKAEGLIPAIVQDVDTKEVLMLAYVNRESLQKTVETRTTWFWSRSRNELWNKGATSGNTQEVVDIRFDCDEDTILMLVKANGPACHTGRETCFYRSFFDGWPKQAEDNGDVETPIASTMVPAKKTMSLHFLYQLEQYIHERKHTRPEGSYTTYLFDKGIDKILKKIAEESGEVIIAAKNNDTTELVYESADLMYHLIVLLQNQGISLDQIAEELSKRHKK</sequence>
<protein>
    <recommendedName>
        <fullName evidence="15">Histidine biosynthesis bifunctional protein HisIE</fullName>
    </recommendedName>
    <domain>
        <recommendedName>
            <fullName evidence="15">Phosphoribosyl-AMP cyclohydrolase</fullName>
            <shortName evidence="15">PRA-CH</shortName>
            <ecNumber evidence="15">3.5.4.19</ecNumber>
        </recommendedName>
    </domain>
    <domain>
        <recommendedName>
            <fullName evidence="15">Phosphoribosyl-ATP pyrophosphatase</fullName>
            <shortName evidence="15">PRA-PH</shortName>
            <ecNumber evidence="15">3.6.1.31</ecNumber>
        </recommendedName>
    </domain>
</protein>
<dbReference type="SUPFAM" id="SSF101386">
    <property type="entry name" value="all-alpha NTP pyrophosphatases"/>
    <property type="match status" value="1"/>
</dbReference>
<evidence type="ECO:0000313" key="18">
    <source>
        <dbReference type="Proteomes" id="UP000095255"/>
    </source>
</evidence>
<comment type="catalytic activity">
    <reaction evidence="2 15">
        <text>1-(5-phospho-beta-D-ribosyl)-ATP + H2O = 1-(5-phospho-beta-D-ribosyl)-5'-AMP + diphosphate + H(+)</text>
        <dbReference type="Rhea" id="RHEA:22828"/>
        <dbReference type="ChEBI" id="CHEBI:15377"/>
        <dbReference type="ChEBI" id="CHEBI:15378"/>
        <dbReference type="ChEBI" id="CHEBI:33019"/>
        <dbReference type="ChEBI" id="CHEBI:59457"/>
        <dbReference type="ChEBI" id="CHEBI:73183"/>
        <dbReference type="EC" id="3.6.1.31"/>
    </reaction>
</comment>
<evidence type="ECO:0000256" key="10">
    <source>
        <dbReference type="ARBA" id="ARBA00022741"/>
    </source>
</evidence>